<dbReference type="Pfam" id="PF13565">
    <property type="entry name" value="HTH_32"/>
    <property type="match status" value="1"/>
</dbReference>
<organism evidence="3 4">
    <name type="scientific">Paenibacillus aceti</name>
    <dbReference type="NCBI Taxonomy" id="1820010"/>
    <lineage>
        <taxon>Bacteria</taxon>
        <taxon>Bacillati</taxon>
        <taxon>Bacillota</taxon>
        <taxon>Bacilli</taxon>
        <taxon>Bacillales</taxon>
        <taxon>Paenibacillaceae</taxon>
        <taxon>Paenibacillus</taxon>
    </lineage>
</organism>
<dbReference type="EMBL" id="BMIW01000007">
    <property type="protein sequence ID" value="GGF93351.1"/>
    <property type="molecule type" value="Genomic_DNA"/>
</dbReference>
<proteinExistence type="predicted"/>
<feature type="domain" description="Integrase catalytic" evidence="2">
    <location>
        <begin position="170"/>
        <end position="352"/>
    </location>
</feature>
<evidence type="ECO:0000259" key="2">
    <source>
        <dbReference type="PROSITE" id="PS50994"/>
    </source>
</evidence>
<dbReference type="SUPFAM" id="SSF46689">
    <property type="entry name" value="Homeodomain-like"/>
    <property type="match status" value="1"/>
</dbReference>
<name>A0ABQ1VRQ4_9BACL</name>
<keyword evidence="4" id="KW-1185">Reference proteome</keyword>
<dbReference type="RefSeq" id="WP_120464858.1">
    <property type="nucleotide sequence ID" value="NZ_BMIW01000007.1"/>
</dbReference>
<feature type="region of interest" description="Disordered" evidence="1">
    <location>
        <begin position="146"/>
        <end position="165"/>
    </location>
</feature>
<reference evidence="4" key="1">
    <citation type="journal article" date="2019" name="Int. J. Syst. Evol. Microbiol.">
        <title>The Global Catalogue of Microorganisms (GCM) 10K type strain sequencing project: providing services to taxonomists for standard genome sequencing and annotation.</title>
        <authorList>
            <consortium name="The Broad Institute Genomics Platform"/>
            <consortium name="The Broad Institute Genome Sequencing Center for Infectious Disease"/>
            <person name="Wu L."/>
            <person name="Ma J."/>
        </authorList>
    </citation>
    <scope>NUCLEOTIDE SEQUENCE [LARGE SCALE GENOMIC DNA]</scope>
    <source>
        <strain evidence="4">CGMCC 1.15420</strain>
    </source>
</reference>
<dbReference type="InterPro" id="IPR001584">
    <property type="entry name" value="Integrase_cat-core"/>
</dbReference>
<accession>A0ABQ1VRQ4</accession>
<evidence type="ECO:0000313" key="3">
    <source>
        <dbReference type="EMBL" id="GGF93351.1"/>
    </source>
</evidence>
<dbReference type="InterPro" id="IPR009057">
    <property type="entry name" value="Homeodomain-like_sf"/>
</dbReference>
<dbReference type="Gene3D" id="3.30.420.10">
    <property type="entry name" value="Ribonuclease H-like superfamily/Ribonuclease H"/>
    <property type="match status" value="1"/>
</dbReference>
<gene>
    <name evidence="3" type="ORF">GCM10010913_13660</name>
</gene>
<dbReference type="InterPro" id="IPR036397">
    <property type="entry name" value="RNaseH_sf"/>
</dbReference>
<protein>
    <recommendedName>
        <fullName evidence="2">Integrase catalytic domain-containing protein</fullName>
    </recommendedName>
</protein>
<evidence type="ECO:0000256" key="1">
    <source>
        <dbReference type="SAM" id="MobiDB-lite"/>
    </source>
</evidence>
<dbReference type="PROSITE" id="PS50994">
    <property type="entry name" value="INTEGRASE"/>
    <property type="match status" value="1"/>
</dbReference>
<evidence type="ECO:0000313" key="4">
    <source>
        <dbReference type="Proteomes" id="UP000608420"/>
    </source>
</evidence>
<sequence>MNEQQKYRIILQGMTSNNVAKTCQEFGISRTLYYRWYNAYIQQGMAGLSEKERRPVMPNQVDRRTERLILQYVARFPEDGPRRIYYELQEEGIRAGESGIYNVLRRHGLNRREEREKYAAEIRSRKGRRAMKTEAGRAVPMSGSDYTGAGVGGAGTRGKERNKPPQLDYRMEHPEHAYPGYICLQTIQYLGKFPEVGRVYQYIILDAYSRLALVKLYNQKSSIHLIDFMRFKIMPLLRTFHLKIDHLVANRSQEFSTVWERGTHTYTDFLHKNNIHFIPFSAGHEIFQPLHEFAAVLMNRFYQPLWQEGQTDSFAVLEQRLDQFMKHYNYIRPLEEGSSKGQIPSDMVLNYRGIQEPLPLWLYTRR</sequence>
<dbReference type="Proteomes" id="UP000608420">
    <property type="component" value="Unassembled WGS sequence"/>
</dbReference>
<comment type="caution">
    <text evidence="3">The sequence shown here is derived from an EMBL/GenBank/DDBJ whole genome shotgun (WGS) entry which is preliminary data.</text>
</comment>